<dbReference type="Gramene" id="TKV98149">
    <property type="protein sequence ID" value="TKV98149"/>
    <property type="gene ID" value="SEVIR_9G540850v2"/>
</dbReference>
<dbReference type="Proteomes" id="UP000298652">
    <property type="component" value="Chromosome 9"/>
</dbReference>
<evidence type="ECO:0000313" key="3">
    <source>
        <dbReference type="Proteomes" id="UP000298652"/>
    </source>
</evidence>
<keyword evidence="3" id="KW-1185">Reference proteome</keyword>
<accession>A0A4U6T8F9</accession>
<dbReference type="PANTHER" id="PTHR47149">
    <property type="entry name" value="F-BOX PROTEIN RMF"/>
    <property type="match status" value="1"/>
</dbReference>
<feature type="compositionally biased region" description="Polar residues" evidence="1">
    <location>
        <begin position="32"/>
        <end position="49"/>
    </location>
</feature>
<feature type="compositionally biased region" description="Basic and acidic residues" evidence="1">
    <location>
        <begin position="52"/>
        <end position="72"/>
    </location>
</feature>
<proteinExistence type="predicted"/>
<organism evidence="2 3">
    <name type="scientific">Setaria viridis</name>
    <name type="common">Green bristlegrass</name>
    <name type="synonym">Setaria italica subsp. viridis</name>
    <dbReference type="NCBI Taxonomy" id="4556"/>
    <lineage>
        <taxon>Eukaryota</taxon>
        <taxon>Viridiplantae</taxon>
        <taxon>Streptophyta</taxon>
        <taxon>Embryophyta</taxon>
        <taxon>Tracheophyta</taxon>
        <taxon>Spermatophyta</taxon>
        <taxon>Magnoliopsida</taxon>
        <taxon>Liliopsida</taxon>
        <taxon>Poales</taxon>
        <taxon>Poaceae</taxon>
        <taxon>PACMAD clade</taxon>
        <taxon>Panicoideae</taxon>
        <taxon>Panicodae</taxon>
        <taxon>Paniceae</taxon>
        <taxon>Cenchrinae</taxon>
        <taxon>Setaria</taxon>
    </lineage>
</organism>
<dbReference type="EMBL" id="CM016560">
    <property type="protein sequence ID" value="TKV98149.1"/>
    <property type="molecule type" value="Genomic_DNA"/>
</dbReference>
<sequence length="240" mass="25743">MAGGAAAARRSAHTPPPPPVRHPPLGHPSKPGSHQSPPQPETRNPNPIWSSPERRCSSEKKRSPECSSEKKSCPAGSRRPPLGHVFRDGDGTLQYEVLGEHLLQEKASAMFSAVFNKQLTSPSTASVLSIGAWTSMKSETGALDVKTAVTPYAAATNGCNLAHNEGTRMSMVTVVATHSATIWQAPHSTFQAMRDTASDGKIVSGRILQPLFTSLPTPNFDTMQKEDSPSHQTCSTCMEY</sequence>
<evidence type="ECO:0000256" key="1">
    <source>
        <dbReference type="SAM" id="MobiDB-lite"/>
    </source>
</evidence>
<evidence type="ECO:0000313" key="2">
    <source>
        <dbReference type="EMBL" id="TKV98149.1"/>
    </source>
</evidence>
<name>A0A4U6T8F9_SETVI</name>
<dbReference type="PANTHER" id="PTHR47149:SF1">
    <property type="entry name" value="F-BOX PROTEIN RMF"/>
    <property type="match status" value="1"/>
</dbReference>
<feature type="compositionally biased region" description="Pro residues" evidence="1">
    <location>
        <begin position="14"/>
        <end position="26"/>
    </location>
</feature>
<gene>
    <name evidence="2" type="ORF">SEVIR_9G540850v2</name>
</gene>
<reference evidence="2" key="1">
    <citation type="submission" date="2019-03" db="EMBL/GenBank/DDBJ databases">
        <title>WGS assembly of Setaria viridis.</title>
        <authorList>
            <person name="Huang P."/>
            <person name="Jenkins J."/>
            <person name="Grimwood J."/>
            <person name="Barry K."/>
            <person name="Healey A."/>
            <person name="Mamidi S."/>
            <person name="Sreedasyam A."/>
            <person name="Shu S."/>
            <person name="Feldman M."/>
            <person name="Wu J."/>
            <person name="Yu Y."/>
            <person name="Chen C."/>
            <person name="Johnson J."/>
            <person name="Rokhsar D."/>
            <person name="Baxter I."/>
            <person name="Schmutz J."/>
            <person name="Brutnell T."/>
            <person name="Kellogg E."/>
        </authorList>
    </citation>
    <scope>NUCLEOTIDE SEQUENCE [LARGE SCALE GENOMIC DNA]</scope>
</reference>
<feature type="region of interest" description="Disordered" evidence="1">
    <location>
        <begin position="1"/>
        <end position="84"/>
    </location>
</feature>
<dbReference type="GO" id="GO:0061458">
    <property type="term" value="P:reproductive system development"/>
    <property type="evidence" value="ECO:0007669"/>
    <property type="project" value="TreeGrafter"/>
</dbReference>
<dbReference type="GO" id="GO:0005634">
    <property type="term" value="C:nucleus"/>
    <property type="evidence" value="ECO:0007669"/>
    <property type="project" value="TreeGrafter"/>
</dbReference>
<dbReference type="AlphaFoldDB" id="A0A4U6T8F9"/>
<protein>
    <submittedName>
        <fullName evidence="2">Uncharacterized protein</fullName>
    </submittedName>
</protein>